<evidence type="ECO:0000256" key="1">
    <source>
        <dbReference type="ARBA" id="ARBA00006217"/>
    </source>
</evidence>
<dbReference type="Gene3D" id="3.40.1050.10">
    <property type="entry name" value="Carbonic anhydrase"/>
    <property type="match status" value="1"/>
</dbReference>
<dbReference type="InterPro" id="IPR036874">
    <property type="entry name" value="Carbonic_anhydrase_sf"/>
</dbReference>
<organism evidence="3 4">
    <name type="scientific">Mycolicibacterium pallens</name>
    <dbReference type="NCBI Taxonomy" id="370524"/>
    <lineage>
        <taxon>Bacteria</taxon>
        <taxon>Bacillati</taxon>
        <taxon>Actinomycetota</taxon>
        <taxon>Actinomycetes</taxon>
        <taxon>Mycobacteriales</taxon>
        <taxon>Mycobacteriaceae</taxon>
        <taxon>Mycolicibacterium</taxon>
    </lineage>
</organism>
<sequence length="203" mass="21356">MSDPKNAWHQLRAGNELFYVPAAGRRRNPIVHTPTAAVFRCADSPVGSAMAFGQSWGSLLEVSTWGHVIDSGVLATMEYAVDTLAVPLIVILGHDECPAVRAAMRAWDEAVIPDGAARIPVQQGIASIVRRGVGTDSVKAVTAAHIVETGVALTERSPKIAHHVDTGRCAIVCAGIDSDSGHLRTYATIGPVGDVSDSLLECV</sequence>
<comment type="similarity">
    <text evidence="1">Belongs to the beta-class carbonic anhydrase family.</text>
</comment>
<dbReference type="Pfam" id="PF00484">
    <property type="entry name" value="Pro_CA"/>
    <property type="match status" value="1"/>
</dbReference>
<dbReference type="SUPFAM" id="SSF53056">
    <property type="entry name" value="beta-carbonic anhydrase, cab"/>
    <property type="match status" value="1"/>
</dbReference>
<dbReference type="RefSeq" id="WP_071945505.1">
    <property type="nucleotide sequence ID" value="NZ_BAAAVX010000005.1"/>
</dbReference>
<reference evidence="3 4" key="1">
    <citation type="submission" date="2021-07" db="EMBL/GenBank/DDBJ databases">
        <title>Whole genome sequencing of non-tuberculosis mycobacteria type-strains.</title>
        <authorList>
            <person name="Igarashi Y."/>
            <person name="Osugi A."/>
            <person name="Mitarai S."/>
        </authorList>
    </citation>
    <scope>NUCLEOTIDE SEQUENCE [LARGE SCALE GENOMIC DNA]</scope>
    <source>
        <strain evidence="3 4">JCM 16370</strain>
    </source>
</reference>
<evidence type="ECO:0000313" key="4">
    <source>
        <dbReference type="Proteomes" id="UP000825367"/>
    </source>
</evidence>
<protein>
    <submittedName>
        <fullName evidence="3">Carbonic anhydrase</fullName>
    </submittedName>
</protein>
<dbReference type="InterPro" id="IPR001765">
    <property type="entry name" value="Carbonic_anhydrase"/>
</dbReference>
<dbReference type="PANTHER" id="PTHR11002:SF79">
    <property type="entry name" value="CARBONIC ANHYDRASE 2"/>
    <property type="match status" value="1"/>
</dbReference>
<gene>
    <name evidence="3" type="ORF">K0O64_12410</name>
</gene>
<dbReference type="EMBL" id="CP080333">
    <property type="protein sequence ID" value="QYL19208.1"/>
    <property type="molecule type" value="Genomic_DNA"/>
</dbReference>
<keyword evidence="4" id="KW-1185">Reference proteome</keyword>
<dbReference type="Proteomes" id="UP000825367">
    <property type="component" value="Chromosome"/>
</dbReference>
<evidence type="ECO:0000256" key="2">
    <source>
        <dbReference type="ARBA" id="ARBA00024993"/>
    </source>
</evidence>
<accession>A0ABX8VSN6</accession>
<comment type="function">
    <text evidence="2">Catalyzes the reversible hydration of carbon dioxide to form bicarbonate.</text>
</comment>
<dbReference type="PANTHER" id="PTHR11002">
    <property type="entry name" value="CARBONIC ANHYDRASE"/>
    <property type="match status" value="1"/>
</dbReference>
<proteinExistence type="inferred from homology"/>
<name>A0ABX8VSN6_9MYCO</name>
<evidence type="ECO:0000313" key="3">
    <source>
        <dbReference type="EMBL" id="QYL19208.1"/>
    </source>
</evidence>
<dbReference type="SMART" id="SM00947">
    <property type="entry name" value="Pro_CA"/>
    <property type="match status" value="1"/>
</dbReference>